<gene>
    <name evidence="2" type="ORF">NFI88_03500</name>
</gene>
<evidence type="ECO:0000313" key="2">
    <source>
        <dbReference type="EMBL" id="MCQ8239905.1"/>
    </source>
</evidence>
<dbReference type="Proteomes" id="UP001524547">
    <property type="component" value="Unassembled WGS sequence"/>
</dbReference>
<reference evidence="2 3" key="1">
    <citation type="submission" date="2022-06" db="EMBL/GenBank/DDBJ databases">
        <title>Rhizosaccharibacter gen. nov. sp. nov. KSS12, endophytic bacteria isolated from sugarcane.</title>
        <authorList>
            <person name="Pitiwittayakul N."/>
        </authorList>
    </citation>
    <scope>NUCLEOTIDE SEQUENCE [LARGE SCALE GENOMIC DNA]</scope>
    <source>
        <strain evidence="2 3">KSS12</strain>
    </source>
</reference>
<feature type="region of interest" description="Disordered" evidence="1">
    <location>
        <begin position="64"/>
        <end position="84"/>
    </location>
</feature>
<evidence type="ECO:0000256" key="1">
    <source>
        <dbReference type="SAM" id="MobiDB-lite"/>
    </source>
</evidence>
<evidence type="ECO:0000313" key="3">
    <source>
        <dbReference type="Proteomes" id="UP001524547"/>
    </source>
</evidence>
<dbReference type="RefSeq" id="WP_422918641.1">
    <property type="nucleotide sequence ID" value="NZ_JAMZEJ010000002.1"/>
</dbReference>
<accession>A0ABT1VU85</accession>
<protein>
    <recommendedName>
        <fullName evidence="4">BON domain-containing protein</fullName>
    </recommendedName>
</protein>
<name>A0ABT1VU85_9PROT</name>
<sequence length="84" mass="9055">MTDLTPFADESSSSSIGKLTIENAGDRVSLYGSLDITRDQHGLDVARQLKALLDKTVGVLEASRSLPKQLPRSAEPARTANPFE</sequence>
<keyword evidence="3" id="KW-1185">Reference proteome</keyword>
<organism evidence="2 3">
    <name type="scientific">Rhizosaccharibacter radicis</name>
    <dbReference type="NCBI Taxonomy" id="2782605"/>
    <lineage>
        <taxon>Bacteria</taxon>
        <taxon>Pseudomonadati</taxon>
        <taxon>Pseudomonadota</taxon>
        <taxon>Alphaproteobacteria</taxon>
        <taxon>Acetobacterales</taxon>
        <taxon>Acetobacteraceae</taxon>
        <taxon>Rhizosaccharibacter</taxon>
    </lineage>
</organism>
<proteinExistence type="predicted"/>
<evidence type="ECO:0008006" key="4">
    <source>
        <dbReference type="Google" id="ProtNLM"/>
    </source>
</evidence>
<dbReference type="EMBL" id="JAMZEJ010000002">
    <property type="protein sequence ID" value="MCQ8239905.1"/>
    <property type="molecule type" value="Genomic_DNA"/>
</dbReference>
<comment type="caution">
    <text evidence="2">The sequence shown here is derived from an EMBL/GenBank/DDBJ whole genome shotgun (WGS) entry which is preliminary data.</text>
</comment>